<evidence type="ECO:0000259" key="1">
    <source>
        <dbReference type="Pfam" id="PF00561"/>
    </source>
</evidence>
<dbReference type="AlphaFoldDB" id="A0A7W4TLC8"/>
<name>A0A7W4TLC8_KINRA</name>
<dbReference type="Proteomes" id="UP000533269">
    <property type="component" value="Unassembled WGS sequence"/>
</dbReference>
<dbReference type="PRINTS" id="PR00111">
    <property type="entry name" value="ABHYDROLASE"/>
</dbReference>
<gene>
    <name evidence="2" type="ORF">FHR75_001822</name>
</gene>
<dbReference type="InterPro" id="IPR029058">
    <property type="entry name" value="AB_hydrolase_fold"/>
</dbReference>
<dbReference type="Pfam" id="PF00561">
    <property type="entry name" value="Abhydrolase_1"/>
    <property type="match status" value="1"/>
</dbReference>
<sequence>MRFEERVVPVPGGELGVDVGPAGAATVLLLPGQSLGPEVLLGVGEDLAAAGSRVVVVHTRGTGRSRVEPGRWTTATFAEDAVAVLDALGVERAHVHGFSMGGRVATVLAARHPGRVARLVLGAGGPGGALEVPRDPQVTRGLRRTATPEGLRALRELFFTPGWIDANPAVAERFTPRGTPAARRAHHEASTGHDASALLAAITAPTLVLHGADDAMTPVGNAEVLAARIPGARLAVLPGARHGYLEEFRAEASALVAEFLR</sequence>
<dbReference type="GO" id="GO:0046503">
    <property type="term" value="P:glycerolipid catabolic process"/>
    <property type="evidence" value="ECO:0007669"/>
    <property type="project" value="TreeGrafter"/>
</dbReference>
<comment type="caution">
    <text evidence="2">The sequence shown here is derived from an EMBL/GenBank/DDBJ whole genome shotgun (WGS) entry which is preliminary data.</text>
</comment>
<accession>A0A7W4TLC8</accession>
<dbReference type="GO" id="GO:0004806">
    <property type="term" value="F:triacylglycerol lipase activity"/>
    <property type="evidence" value="ECO:0007669"/>
    <property type="project" value="TreeGrafter"/>
</dbReference>
<dbReference type="RefSeq" id="WP_221183107.1">
    <property type="nucleotide sequence ID" value="NZ_JACHVY010000001.1"/>
</dbReference>
<evidence type="ECO:0000313" key="3">
    <source>
        <dbReference type="Proteomes" id="UP000533269"/>
    </source>
</evidence>
<feature type="domain" description="AB hydrolase-1" evidence="1">
    <location>
        <begin position="27"/>
        <end position="243"/>
    </location>
</feature>
<dbReference type="Gene3D" id="3.40.50.1820">
    <property type="entry name" value="alpha/beta hydrolase"/>
    <property type="match status" value="1"/>
</dbReference>
<dbReference type="InterPro" id="IPR050471">
    <property type="entry name" value="AB_hydrolase"/>
</dbReference>
<organism evidence="2 3">
    <name type="scientific">Kineococcus radiotolerans</name>
    <dbReference type="NCBI Taxonomy" id="131568"/>
    <lineage>
        <taxon>Bacteria</taxon>
        <taxon>Bacillati</taxon>
        <taxon>Actinomycetota</taxon>
        <taxon>Actinomycetes</taxon>
        <taxon>Kineosporiales</taxon>
        <taxon>Kineosporiaceae</taxon>
        <taxon>Kineococcus</taxon>
    </lineage>
</organism>
<dbReference type="PANTHER" id="PTHR43433:SF5">
    <property type="entry name" value="AB HYDROLASE-1 DOMAIN-CONTAINING PROTEIN"/>
    <property type="match status" value="1"/>
</dbReference>
<dbReference type="InterPro" id="IPR000073">
    <property type="entry name" value="AB_hydrolase_1"/>
</dbReference>
<dbReference type="SUPFAM" id="SSF53474">
    <property type="entry name" value="alpha/beta-Hydrolases"/>
    <property type="match status" value="1"/>
</dbReference>
<protein>
    <submittedName>
        <fullName evidence="2">Pimeloyl-ACP methyl ester carboxylesterase</fullName>
    </submittedName>
</protein>
<reference evidence="2 3" key="1">
    <citation type="submission" date="2020-08" db="EMBL/GenBank/DDBJ databases">
        <title>The Agave Microbiome: Exploring the role of microbial communities in plant adaptations to desert environments.</title>
        <authorList>
            <person name="Partida-Martinez L.P."/>
        </authorList>
    </citation>
    <scope>NUCLEOTIDE SEQUENCE [LARGE SCALE GENOMIC DNA]</scope>
    <source>
        <strain evidence="2 3">AS2.23</strain>
    </source>
</reference>
<reference evidence="2 3" key="2">
    <citation type="submission" date="2020-08" db="EMBL/GenBank/DDBJ databases">
        <authorList>
            <person name="Partida-Martinez L."/>
            <person name="Huntemann M."/>
            <person name="Clum A."/>
            <person name="Wang J."/>
            <person name="Palaniappan K."/>
            <person name="Ritter S."/>
            <person name="Chen I.-M."/>
            <person name="Stamatis D."/>
            <person name="Reddy T."/>
            <person name="O'Malley R."/>
            <person name="Daum C."/>
            <person name="Shapiro N."/>
            <person name="Ivanova N."/>
            <person name="Kyrpides N."/>
            <person name="Woyke T."/>
        </authorList>
    </citation>
    <scope>NUCLEOTIDE SEQUENCE [LARGE SCALE GENOMIC DNA]</scope>
    <source>
        <strain evidence="2 3">AS2.23</strain>
    </source>
</reference>
<proteinExistence type="predicted"/>
<dbReference type="EMBL" id="JACHVY010000001">
    <property type="protein sequence ID" value="MBB2901034.1"/>
    <property type="molecule type" value="Genomic_DNA"/>
</dbReference>
<evidence type="ECO:0000313" key="2">
    <source>
        <dbReference type="EMBL" id="MBB2901034.1"/>
    </source>
</evidence>
<dbReference type="PANTHER" id="PTHR43433">
    <property type="entry name" value="HYDROLASE, ALPHA/BETA FOLD FAMILY PROTEIN"/>
    <property type="match status" value="1"/>
</dbReference>